<dbReference type="SUPFAM" id="SSF54909">
    <property type="entry name" value="Dimeric alpha+beta barrel"/>
    <property type="match status" value="1"/>
</dbReference>
<comment type="similarity">
    <text evidence="1">Belongs to the YciI family.</text>
</comment>
<dbReference type="Pfam" id="PF03795">
    <property type="entry name" value="YCII"/>
    <property type="match status" value="1"/>
</dbReference>
<evidence type="ECO:0000313" key="4">
    <source>
        <dbReference type="Proteomes" id="UP000199239"/>
    </source>
</evidence>
<proteinExistence type="inferred from homology"/>
<evidence type="ECO:0000313" key="3">
    <source>
        <dbReference type="EMBL" id="SFS94999.1"/>
    </source>
</evidence>
<organism evidence="3 4">
    <name type="scientific">Sulfitobacter marinus</name>
    <dbReference type="NCBI Taxonomy" id="394264"/>
    <lineage>
        <taxon>Bacteria</taxon>
        <taxon>Pseudomonadati</taxon>
        <taxon>Pseudomonadota</taxon>
        <taxon>Alphaproteobacteria</taxon>
        <taxon>Rhodobacterales</taxon>
        <taxon>Roseobacteraceae</taxon>
        <taxon>Sulfitobacter</taxon>
    </lineage>
</organism>
<sequence>MFIIFLRLSKNKAAAHEHMAAHNAWIAAGFADGVFQCVGSLKPEGGGAVMAVGESGDALKERVNSDPFVQHDIVVAEIIEVDVKKTAPALEMLKA</sequence>
<dbReference type="PANTHER" id="PTHR37828">
    <property type="entry name" value="GSR2449 PROTEIN"/>
    <property type="match status" value="1"/>
</dbReference>
<keyword evidence="4" id="KW-1185">Reference proteome</keyword>
<evidence type="ECO:0000259" key="2">
    <source>
        <dbReference type="Pfam" id="PF03795"/>
    </source>
</evidence>
<feature type="domain" description="YCII-related" evidence="2">
    <location>
        <begin position="6"/>
        <end position="78"/>
    </location>
</feature>
<dbReference type="InterPro" id="IPR005545">
    <property type="entry name" value="YCII"/>
</dbReference>
<dbReference type="InterPro" id="IPR011008">
    <property type="entry name" value="Dimeric_a/b-barrel"/>
</dbReference>
<dbReference type="Proteomes" id="UP000199239">
    <property type="component" value="Unassembled WGS sequence"/>
</dbReference>
<dbReference type="STRING" id="394264.SAMN04488040_2416"/>
<name>A0A1I6U0H8_9RHOB</name>
<evidence type="ECO:0000256" key="1">
    <source>
        <dbReference type="ARBA" id="ARBA00007689"/>
    </source>
</evidence>
<dbReference type="OrthoDB" id="9814407at2"/>
<reference evidence="4" key="1">
    <citation type="submission" date="2016-10" db="EMBL/GenBank/DDBJ databases">
        <authorList>
            <person name="Varghese N."/>
            <person name="Submissions S."/>
        </authorList>
    </citation>
    <scope>NUCLEOTIDE SEQUENCE [LARGE SCALE GENOMIC DNA]</scope>
    <source>
        <strain evidence="4">DSM 23422</strain>
    </source>
</reference>
<gene>
    <name evidence="3" type="ORF">SAMN04488040_2416</name>
</gene>
<protein>
    <submittedName>
        <fullName evidence="3">YCII-related domain-containing protein</fullName>
    </submittedName>
</protein>
<accession>A0A1I6U0H8</accession>
<dbReference type="PANTHER" id="PTHR37828:SF1">
    <property type="entry name" value="YCII-RELATED DOMAIN-CONTAINING PROTEIN"/>
    <property type="match status" value="1"/>
</dbReference>
<dbReference type="RefSeq" id="WP_093916641.1">
    <property type="nucleotide sequence ID" value="NZ_FPAJ01000004.1"/>
</dbReference>
<dbReference type="AlphaFoldDB" id="A0A1I6U0H8"/>
<dbReference type="EMBL" id="FPAJ01000004">
    <property type="protein sequence ID" value="SFS94999.1"/>
    <property type="molecule type" value="Genomic_DNA"/>
</dbReference>